<feature type="binding site" evidence="3">
    <location>
        <begin position="462"/>
        <end position="468"/>
    </location>
    <ligand>
        <name>thiamine diphosphate</name>
        <dbReference type="ChEBI" id="CHEBI:58937"/>
    </ligand>
</feature>
<feature type="binding site" evidence="3">
    <location>
        <position position="435"/>
    </location>
    <ligand>
        <name>Mg(2+)</name>
        <dbReference type="ChEBI" id="CHEBI:18420"/>
    </ligand>
</feature>
<comment type="activity regulation">
    <text evidence="3">The C-terminus inhibits activity; it has to move for the enzyme to be active. Activated by lipid-binding, which occurs via the C-terminus.</text>
</comment>
<keyword evidence="3" id="KW-0472">Membrane</keyword>
<evidence type="ECO:0000259" key="6">
    <source>
        <dbReference type="Pfam" id="PF02775"/>
    </source>
</evidence>
<feature type="domain" description="Thiamine pyrophosphate enzyme central" evidence="5">
    <location>
        <begin position="191"/>
        <end position="319"/>
    </location>
</feature>
<dbReference type="Gene3D" id="3.40.50.970">
    <property type="match status" value="2"/>
</dbReference>
<comment type="cofactor">
    <cofactor evidence="3">
        <name>Mg(2+)</name>
        <dbReference type="ChEBI" id="CHEBI:18420"/>
    </cofactor>
    <text evidence="3">Binds 1 Mg(2+) ion per subunit.</text>
</comment>
<evidence type="ECO:0000256" key="1">
    <source>
        <dbReference type="ARBA" id="ARBA00007812"/>
    </source>
</evidence>
<comment type="cofactor">
    <cofactor evidence="3">
        <name>thiamine diphosphate</name>
        <dbReference type="ChEBI" id="CHEBI:58937"/>
    </cofactor>
    <text evidence="3">Binds 1 thiamine pyrophosphate per subunit.</text>
</comment>
<dbReference type="RefSeq" id="WP_138748530.1">
    <property type="nucleotide sequence ID" value="NZ_VCLB01000005.1"/>
</dbReference>
<sequence>MAKETCSDYIASLLADIGIARIWGVTGDSLNGINDSLLRQGKIEFMHVRHEEAGAFAAGAEAAVTGKLAVCAGSCGPGNLHLINGLYDCHRNQVPVLAIASHIPSSEIGSHYFQETHPQELFKECSHYVEMVTNPAQLPHILETAIRSAVEKRGVSVIVLPGDVSLEPAPASPAPMTFGKPPAIIPAPADLERLAEMLNKSEAVAMLCGSGTAGAHDEVVALADQLGAPIIHALRGKEHIEWDNPFDVGMTGLIGFSSGYHAMENCDMLLMLGTDFPYRPFYPEKAKVAQIDIRPEAIGRRRAVDVGLVGDLRSTINALLPRLARKEDRHFLERAKEHYVSARKGLDDLAFPEKSDHRIHPQHLTRLLSEHAEDDAIFTADVGTPTVWAARYLKMNGKRRLLGSFNYGSMANAMPQAIGAQASFPGRQVISMSGDGGFSMLMGDLLSLRQLKLPVKLVVFDNGSLGFVAMEMKASGYLDANTDLDNPNFAAMAESIGIKGIRVEDPGALEDGVTEALAHEGPVLLDVKTAKQELSMPPSIHFQQAKGFSLFMMKAVMSGRGDELMELARTNFRKHGWFG</sequence>
<comment type="caution">
    <text evidence="3">Lacks conserved residue(s) required for the propagation of feature annotation.</text>
</comment>
<dbReference type="HAMAP" id="MF_00850">
    <property type="entry name" value="POX"/>
    <property type="match status" value="1"/>
</dbReference>
<keyword evidence="3" id="KW-0274">FAD</keyword>
<keyword evidence="3" id="KW-1003">Cell membrane</keyword>
<comment type="function">
    <text evidence="3">A peripheral cell membrane enzyme that catalyzes the oxidative decarboxylation of pyruvate to form acetate and CO(2). It channels electrons from the cytoplasm to the respiratory chain at the cell membrane via ubiquinone.</text>
</comment>
<keyword evidence="3" id="KW-0285">Flavoprotein</keyword>
<dbReference type="InterPro" id="IPR047210">
    <property type="entry name" value="TPP_PYR_POXB-like"/>
</dbReference>
<comment type="similarity">
    <text evidence="1 3 4">Belongs to the TPP enzyme family.</text>
</comment>
<dbReference type="InterPro" id="IPR029061">
    <property type="entry name" value="THDP-binding"/>
</dbReference>
<dbReference type="SUPFAM" id="SSF52467">
    <property type="entry name" value="DHS-like NAD/FAD-binding domain"/>
    <property type="match status" value="1"/>
</dbReference>
<feature type="binding site" evidence="3">
    <location>
        <position position="51"/>
    </location>
    <ligand>
        <name>thiamine diphosphate</name>
        <dbReference type="ChEBI" id="CHEBI:58937"/>
    </ligand>
</feature>
<evidence type="ECO:0000259" key="7">
    <source>
        <dbReference type="Pfam" id="PF02776"/>
    </source>
</evidence>
<dbReference type="OrthoDB" id="4494979at2"/>
<feature type="binding site" evidence="3">
    <location>
        <position position="462"/>
    </location>
    <ligand>
        <name>Mg(2+)</name>
        <dbReference type="ChEBI" id="CHEBI:18420"/>
    </ligand>
</feature>
<dbReference type="Pfam" id="PF02775">
    <property type="entry name" value="TPP_enzyme_C"/>
    <property type="match status" value="1"/>
</dbReference>
<dbReference type="Gene3D" id="3.40.50.1220">
    <property type="entry name" value="TPP-binding domain"/>
    <property type="match status" value="1"/>
</dbReference>
<dbReference type="CDD" id="cd07039">
    <property type="entry name" value="TPP_PYR_POX"/>
    <property type="match status" value="1"/>
</dbReference>
<dbReference type="SUPFAM" id="SSF52518">
    <property type="entry name" value="Thiamin diphosphate-binding fold (THDP-binding)"/>
    <property type="match status" value="2"/>
</dbReference>
<organism evidence="8 9">
    <name type="scientific">Martelella lutilitoris</name>
    <dbReference type="NCBI Taxonomy" id="2583532"/>
    <lineage>
        <taxon>Bacteria</taxon>
        <taxon>Pseudomonadati</taxon>
        <taxon>Pseudomonadota</taxon>
        <taxon>Alphaproteobacteria</taxon>
        <taxon>Hyphomicrobiales</taxon>
        <taxon>Aurantimonadaceae</taxon>
        <taxon>Martelella</taxon>
    </lineage>
</organism>
<evidence type="ECO:0000313" key="8">
    <source>
        <dbReference type="EMBL" id="TNB48104.1"/>
    </source>
</evidence>
<dbReference type="GO" id="GO:0030976">
    <property type="term" value="F:thiamine pyrophosphate binding"/>
    <property type="evidence" value="ECO:0007669"/>
    <property type="project" value="UniProtKB-UniRule"/>
</dbReference>
<dbReference type="InterPro" id="IPR047212">
    <property type="entry name" value="TPP_POXB-like"/>
</dbReference>
<comment type="subcellular location">
    <subcellularLocation>
        <location evidence="3">Cell membrane</location>
        <topology evidence="3">Peripheral membrane protein</topology>
        <orientation evidence="3">Cytoplasmic side</orientation>
    </subcellularLocation>
</comment>
<evidence type="ECO:0000256" key="2">
    <source>
        <dbReference type="ARBA" id="ARBA00023052"/>
    </source>
</evidence>
<evidence type="ECO:0000259" key="5">
    <source>
        <dbReference type="Pfam" id="PF00205"/>
    </source>
</evidence>
<accession>A0A5C4JSF5</accession>
<dbReference type="InterPro" id="IPR011766">
    <property type="entry name" value="TPP_enzyme_TPP-bd"/>
</dbReference>
<dbReference type="InterPro" id="IPR029035">
    <property type="entry name" value="DHS-like_NAD/FAD-binding_dom"/>
</dbReference>
<dbReference type="PANTHER" id="PTHR42981:SF2">
    <property type="entry name" value="PYRUVATE DEHYDROGENASE [UBIQUINONE]"/>
    <property type="match status" value="1"/>
</dbReference>
<feature type="region of interest" description="FAD-binding domain" evidence="3">
    <location>
        <begin position="183"/>
        <end position="334"/>
    </location>
</feature>
<dbReference type="InterPro" id="IPR012000">
    <property type="entry name" value="Thiamin_PyroP_enz_cen_dom"/>
</dbReference>
<dbReference type="InterPro" id="IPR047211">
    <property type="entry name" value="POXB-like"/>
</dbReference>
<gene>
    <name evidence="3 8" type="primary">poxB</name>
    <name evidence="8" type="ORF">FF124_11035</name>
</gene>
<dbReference type="CDD" id="cd02014">
    <property type="entry name" value="TPP_POX"/>
    <property type="match status" value="1"/>
</dbReference>
<keyword evidence="3 8" id="KW-0830">Ubiquinone</keyword>
<proteinExistence type="inferred from homology"/>
<feature type="binding site" evidence="3">
    <location>
        <begin position="435"/>
        <end position="437"/>
    </location>
    <ligand>
        <name>thiamine diphosphate</name>
        <dbReference type="ChEBI" id="CHEBI:58937"/>
    </ligand>
</feature>
<evidence type="ECO:0000256" key="3">
    <source>
        <dbReference type="HAMAP-Rule" id="MF_00850"/>
    </source>
</evidence>
<feature type="binding site" evidence="3">
    <location>
        <begin position="274"/>
        <end position="278"/>
    </location>
    <ligand>
        <name>FAD</name>
        <dbReference type="ChEBI" id="CHEBI:57692"/>
    </ligand>
</feature>
<dbReference type="GO" id="GO:0052737">
    <property type="term" value="F:pyruvate dehydrogenase (quinone) activity"/>
    <property type="evidence" value="ECO:0007669"/>
    <property type="project" value="UniProtKB-UniRule"/>
</dbReference>
<comment type="caution">
    <text evidence="8">The sequence shown here is derived from an EMBL/GenBank/DDBJ whole genome shotgun (WGS) entry which is preliminary data.</text>
</comment>
<keyword evidence="3" id="KW-0479">Metal-binding</keyword>
<evidence type="ECO:0000313" key="9">
    <source>
        <dbReference type="Proteomes" id="UP000307874"/>
    </source>
</evidence>
<name>A0A5C4JSF5_9HYPH</name>
<feature type="domain" description="Thiamine pyrophosphate enzyme TPP-binding" evidence="6">
    <location>
        <begin position="381"/>
        <end position="527"/>
    </location>
</feature>
<dbReference type="InterPro" id="IPR000399">
    <property type="entry name" value="TPP-bd_CS"/>
</dbReference>
<keyword evidence="2 3" id="KW-0786">Thiamine pyrophosphate</keyword>
<dbReference type="NCBIfam" id="NF006591">
    <property type="entry name" value="PRK09124.1"/>
    <property type="match status" value="1"/>
</dbReference>
<dbReference type="GO" id="GO:0000287">
    <property type="term" value="F:magnesium ion binding"/>
    <property type="evidence" value="ECO:0007669"/>
    <property type="project" value="UniProtKB-UniRule"/>
</dbReference>
<dbReference type="Pfam" id="PF00205">
    <property type="entry name" value="TPP_enzyme_M"/>
    <property type="match status" value="1"/>
</dbReference>
<dbReference type="EMBL" id="VCLB01000005">
    <property type="protein sequence ID" value="TNB48104.1"/>
    <property type="molecule type" value="Genomic_DNA"/>
</dbReference>
<dbReference type="EC" id="1.2.5.1" evidence="3"/>
<evidence type="ECO:0000256" key="4">
    <source>
        <dbReference type="RuleBase" id="RU362132"/>
    </source>
</evidence>
<dbReference type="AlphaFoldDB" id="A0A5C4JSF5"/>
<dbReference type="InterPro" id="IPR012001">
    <property type="entry name" value="Thiamin_PyroP_enz_TPP-bd_dom"/>
</dbReference>
<keyword evidence="3" id="KW-0446">Lipid-binding</keyword>
<feature type="site" description="Moves into active site upon enzyme activation, plays a role in electron transfer" evidence="3">
    <location>
        <position position="467"/>
    </location>
</feature>
<feature type="binding site" evidence="3">
    <location>
        <begin position="251"/>
        <end position="254"/>
    </location>
    <ligand>
        <name>FAD</name>
        <dbReference type="ChEBI" id="CHEBI:57692"/>
    </ligand>
</feature>
<dbReference type="GO" id="GO:0048039">
    <property type="term" value="F:ubiquinone binding"/>
    <property type="evidence" value="ECO:0007669"/>
    <property type="project" value="UniProtKB-UniRule"/>
</dbReference>
<feature type="domain" description="Thiamine pyrophosphate enzyme N-terminal TPP-binding" evidence="7">
    <location>
        <begin position="5"/>
        <end position="116"/>
    </location>
</feature>
<keyword evidence="3 8" id="KW-0560">Oxidoreductase</keyword>
<keyword evidence="3" id="KW-0460">Magnesium</keyword>
<dbReference type="Proteomes" id="UP000307874">
    <property type="component" value="Unassembled WGS sequence"/>
</dbReference>
<dbReference type="PROSITE" id="PS00187">
    <property type="entry name" value="TPP_ENZYMES"/>
    <property type="match status" value="1"/>
</dbReference>
<keyword evidence="9" id="KW-1185">Reference proteome</keyword>
<reference evidence="8 9" key="1">
    <citation type="submission" date="2019-06" db="EMBL/GenBank/DDBJ databases">
        <title>Martelella lutilitoris sp. nov., isolated from a tidal mudflat.</title>
        <authorList>
            <person name="Kim Y.-J."/>
        </authorList>
    </citation>
    <scope>NUCLEOTIDE SEQUENCE [LARGE SCALE GENOMIC DNA]</scope>
    <source>
        <strain evidence="8 9">GH2-6</strain>
    </source>
</reference>
<feature type="binding site" evidence="3">
    <location>
        <position position="292"/>
    </location>
    <ligand>
        <name>FAD</name>
        <dbReference type="ChEBI" id="CHEBI:57692"/>
    </ligand>
</feature>
<dbReference type="GO" id="GO:0008289">
    <property type="term" value="F:lipid binding"/>
    <property type="evidence" value="ECO:0007669"/>
    <property type="project" value="UniProtKB-UniRule"/>
</dbReference>
<dbReference type="Pfam" id="PF02776">
    <property type="entry name" value="TPP_enzyme_N"/>
    <property type="match status" value="1"/>
</dbReference>
<feature type="binding site" evidence="3">
    <location>
        <begin position="408"/>
        <end position="410"/>
    </location>
    <ligand>
        <name>thiamine diphosphate</name>
        <dbReference type="ChEBI" id="CHEBI:58937"/>
    </ligand>
</feature>
<protein>
    <recommendedName>
        <fullName evidence="3">Pyruvate dehydrogenase [ubiquinone]</fullName>
        <ecNumber evidence="3">1.2.5.1</ecNumber>
    </recommendedName>
    <alternativeName>
        <fullName evidence="3">Pyruvate oxidase</fullName>
        <shortName evidence="3">POX</shortName>
    </alternativeName>
    <alternativeName>
        <fullName evidence="3">Pyruvate:ubiquinone-8 oxidoreductase</fullName>
    </alternativeName>
</protein>
<feature type="region of interest" description="Membrane-binding domain" evidence="3">
    <location>
        <begin position="533"/>
        <end position="574"/>
    </location>
</feature>
<dbReference type="PANTHER" id="PTHR42981">
    <property type="entry name" value="PYRUVATE DEHYDROGENASE [UBIQUINONE]"/>
    <property type="match status" value="1"/>
</dbReference>
<dbReference type="GO" id="GO:0050660">
    <property type="term" value="F:flavin adenine dinucleotide binding"/>
    <property type="evidence" value="ECO:0007669"/>
    <property type="project" value="UniProtKB-UniRule"/>
</dbReference>
<keyword evidence="3 8" id="KW-0670">Pyruvate</keyword>
<comment type="subunit">
    <text evidence="3">Homotetramer.</text>
</comment>
<comment type="cofactor">
    <cofactor evidence="3">
        <name>FAD</name>
        <dbReference type="ChEBI" id="CHEBI:57692"/>
    </cofactor>
    <text evidence="3">Binds 1 FAD per subunit.</text>
</comment>
<dbReference type="FunFam" id="3.40.50.1220:FF:000013">
    <property type="entry name" value="Pyruvate dehydrogenase [ubiquinone]"/>
    <property type="match status" value="1"/>
</dbReference>
<comment type="catalytic activity">
    <reaction evidence="3">
        <text>a ubiquinone + pyruvate + H2O = a ubiquinol + acetate + CO2</text>
        <dbReference type="Rhea" id="RHEA:27405"/>
        <dbReference type="Rhea" id="RHEA-COMP:9565"/>
        <dbReference type="Rhea" id="RHEA-COMP:9566"/>
        <dbReference type="ChEBI" id="CHEBI:15361"/>
        <dbReference type="ChEBI" id="CHEBI:15377"/>
        <dbReference type="ChEBI" id="CHEBI:16389"/>
        <dbReference type="ChEBI" id="CHEBI:16526"/>
        <dbReference type="ChEBI" id="CHEBI:17976"/>
        <dbReference type="ChEBI" id="CHEBI:30089"/>
        <dbReference type="EC" id="1.2.5.1"/>
    </reaction>
</comment>
<comment type="domain">
    <text evidence="3">Has 4 domains; the Pyr domain which binds the pyrimidine moiety of the thiamine pyrophosphate cofactor, the FAD-binding domain, the PP-binding domain which binds the pyrophosphate portion of thiamine pyrophosphate and the C-terminal membrane binding region. The C-terminus is held closely against the rest of the protein and covers the active site; during activation it unfolds from the rest of the protein and forms an amphipathic helix upon membrane binding, exposing the active site.</text>
</comment>
<dbReference type="GO" id="GO:0042867">
    <property type="term" value="P:pyruvate catabolic process"/>
    <property type="evidence" value="ECO:0007669"/>
    <property type="project" value="UniProtKB-UniRule"/>
</dbReference>
<keyword evidence="3" id="KW-0547">Nucleotide-binding</keyword>
<dbReference type="GO" id="GO:0005886">
    <property type="term" value="C:plasma membrane"/>
    <property type="evidence" value="ECO:0007669"/>
    <property type="project" value="UniProtKB-SubCell"/>
</dbReference>
<dbReference type="InterPro" id="IPR044261">
    <property type="entry name" value="Pyruvate_dehydrogenase"/>
</dbReference>